<comment type="caution">
    <text evidence="2">The sequence shown here is derived from an EMBL/GenBank/DDBJ whole genome shotgun (WGS) entry which is preliminary data.</text>
</comment>
<dbReference type="EMBL" id="BMIB01000002">
    <property type="protein sequence ID" value="GGH65254.1"/>
    <property type="molecule type" value="Genomic_DNA"/>
</dbReference>
<reference evidence="2" key="1">
    <citation type="journal article" date="2014" name="Int. J. Syst. Evol. Microbiol.">
        <title>Complete genome sequence of Corynebacterium casei LMG S-19264T (=DSM 44701T), isolated from a smear-ripened cheese.</title>
        <authorList>
            <consortium name="US DOE Joint Genome Institute (JGI-PGF)"/>
            <person name="Walter F."/>
            <person name="Albersmeier A."/>
            <person name="Kalinowski J."/>
            <person name="Ruckert C."/>
        </authorList>
    </citation>
    <scope>NUCLEOTIDE SEQUENCE</scope>
    <source>
        <strain evidence="2">CGMCC 1.15290</strain>
    </source>
</reference>
<proteinExistence type="predicted"/>
<evidence type="ECO:0008006" key="4">
    <source>
        <dbReference type="Google" id="ProtNLM"/>
    </source>
</evidence>
<dbReference type="AlphaFoldDB" id="A0A917IVU1"/>
<name>A0A917IVU1_9BACT</name>
<reference evidence="2" key="2">
    <citation type="submission" date="2020-09" db="EMBL/GenBank/DDBJ databases">
        <authorList>
            <person name="Sun Q."/>
            <person name="Zhou Y."/>
        </authorList>
    </citation>
    <scope>NUCLEOTIDE SEQUENCE</scope>
    <source>
        <strain evidence="2">CGMCC 1.15290</strain>
    </source>
</reference>
<evidence type="ECO:0000256" key="1">
    <source>
        <dbReference type="SAM" id="MobiDB-lite"/>
    </source>
</evidence>
<protein>
    <recommendedName>
        <fullName evidence="4">PKD domain-containing protein</fullName>
    </recommendedName>
</protein>
<accession>A0A917IVU1</accession>
<gene>
    <name evidence="2" type="ORF">GCM10011379_18200</name>
</gene>
<dbReference type="Proteomes" id="UP000627292">
    <property type="component" value="Unassembled WGS sequence"/>
</dbReference>
<evidence type="ECO:0000313" key="2">
    <source>
        <dbReference type="EMBL" id="GGH65254.1"/>
    </source>
</evidence>
<organism evidence="2 3">
    <name type="scientific">Filimonas zeae</name>
    <dbReference type="NCBI Taxonomy" id="1737353"/>
    <lineage>
        <taxon>Bacteria</taxon>
        <taxon>Pseudomonadati</taxon>
        <taxon>Bacteroidota</taxon>
        <taxon>Chitinophagia</taxon>
        <taxon>Chitinophagales</taxon>
        <taxon>Chitinophagaceae</taxon>
        <taxon>Filimonas</taxon>
    </lineage>
</organism>
<keyword evidence="3" id="KW-1185">Reference proteome</keyword>
<sequence>MESAVDCIGESFFVSLKTVANADNPKIVNLEVHYSGSHTFTSVNWTYGDGATAESTTTSTQHTHYRRQLHGKSFRQHPEKRKYLHQ</sequence>
<feature type="region of interest" description="Disordered" evidence="1">
    <location>
        <begin position="54"/>
        <end position="86"/>
    </location>
</feature>
<feature type="compositionally biased region" description="Basic residues" evidence="1">
    <location>
        <begin position="63"/>
        <end position="86"/>
    </location>
</feature>
<evidence type="ECO:0000313" key="3">
    <source>
        <dbReference type="Proteomes" id="UP000627292"/>
    </source>
</evidence>